<name>A0A949TEV2_9CLOT</name>
<dbReference type="Proteomes" id="UP000694308">
    <property type="component" value="Unassembled WGS sequence"/>
</dbReference>
<protein>
    <submittedName>
        <fullName evidence="1">Uncharacterized protein</fullName>
    </submittedName>
</protein>
<keyword evidence="2" id="KW-1185">Reference proteome</keyword>
<evidence type="ECO:0000313" key="2">
    <source>
        <dbReference type="Proteomes" id="UP000694308"/>
    </source>
</evidence>
<gene>
    <name evidence="1" type="ORF">I6U48_00990</name>
</gene>
<dbReference type="RefSeq" id="WP_218318529.1">
    <property type="nucleotide sequence ID" value="NZ_JAEEGC010000004.1"/>
</dbReference>
<dbReference type="EMBL" id="JAEEGC010000004">
    <property type="protein sequence ID" value="MBV7271494.1"/>
    <property type="molecule type" value="Genomic_DNA"/>
</dbReference>
<comment type="caution">
    <text evidence="1">The sequence shown here is derived from an EMBL/GenBank/DDBJ whole genome shotgun (WGS) entry which is preliminary data.</text>
</comment>
<dbReference type="AlphaFoldDB" id="A0A949TEV2"/>
<evidence type="ECO:0000313" key="1">
    <source>
        <dbReference type="EMBL" id="MBV7271494.1"/>
    </source>
</evidence>
<proteinExistence type="predicted"/>
<organism evidence="1 2">
    <name type="scientific">Clostridium thailandense</name>
    <dbReference type="NCBI Taxonomy" id="2794346"/>
    <lineage>
        <taxon>Bacteria</taxon>
        <taxon>Bacillati</taxon>
        <taxon>Bacillota</taxon>
        <taxon>Clostridia</taxon>
        <taxon>Eubacteriales</taxon>
        <taxon>Clostridiaceae</taxon>
        <taxon>Clostridium</taxon>
    </lineage>
</organism>
<accession>A0A949TEV2</accession>
<reference evidence="1" key="1">
    <citation type="submission" date="2020-12" db="EMBL/GenBank/DDBJ databases">
        <title>Clostridium thailandense sp. nov., a novel acetogenic bacterium isolated from peat land soil in Thailand.</title>
        <authorList>
            <person name="Chaikitkaew S."/>
            <person name="Birkeland N.K."/>
        </authorList>
    </citation>
    <scope>NUCLEOTIDE SEQUENCE</scope>
    <source>
        <strain evidence="1">PL3</strain>
    </source>
</reference>
<sequence length="51" mass="6200">MQYFKEEAEDDGNPFDEKMETLTNELGEFFDKSRRLEDEIRKNLEESGYQF</sequence>